<dbReference type="Gene3D" id="1.10.10.10">
    <property type="entry name" value="Winged helix-like DNA-binding domain superfamily/Winged helix DNA-binding domain"/>
    <property type="match status" value="1"/>
</dbReference>
<dbReference type="AlphaFoldDB" id="Q0W6R4"/>
<dbReference type="InterPro" id="IPR036388">
    <property type="entry name" value="WH-like_DNA-bd_sf"/>
</dbReference>
<evidence type="ECO:0000313" key="2">
    <source>
        <dbReference type="Proteomes" id="UP000000663"/>
    </source>
</evidence>
<protein>
    <submittedName>
        <fullName evidence="1">Uncharacterized protein</fullName>
    </submittedName>
</protein>
<dbReference type="GeneID" id="5144690"/>
<dbReference type="eggNOG" id="arCOG01345">
    <property type="taxonomic scope" value="Archaea"/>
</dbReference>
<evidence type="ECO:0000313" key="1">
    <source>
        <dbReference type="EMBL" id="CAJ35929.1"/>
    </source>
</evidence>
<dbReference type="KEGG" id="rci:RCIX502"/>
<sequence>MLISKLEMEMEMLERHLLILKFVIEQEPIGIMKLSEVTRLPKHKVRYSLRVLEHEGLIGPSMHGAVTTEKTKKFIDGLDERIARLGQKYEEVKKLGSEMK</sequence>
<dbReference type="PATRIC" id="fig|351160.9.peg.2309"/>
<dbReference type="OrthoDB" id="229881at2157"/>
<organism evidence="1 2">
    <name type="scientific">Methanocella arvoryzae (strain DSM 22066 / NBRC 105507 / MRE50)</name>
    <dbReference type="NCBI Taxonomy" id="351160"/>
    <lineage>
        <taxon>Archaea</taxon>
        <taxon>Methanobacteriati</taxon>
        <taxon>Methanobacteriota</taxon>
        <taxon>Stenosarchaea group</taxon>
        <taxon>Methanomicrobia</taxon>
        <taxon>Methanocellales</taxon>
        <taxon>Methanocellaceae</taxon>
        <taxon>Methanocella</taxon>
    </lineage>
</organism>
<dbReference type="InterPro" id="IPR036390">
    <property type="entry name" value="WH_DNA-bd_sf"/>
</dbReference>
<dbReference type="Proteomes" id="UP000000663">
    <property type="component" value="Chromosome"/>
</dbReference>
<reference evidence="1 2" key="1">
    <citation type="journal article" date="2006" name="Science">
        <title>Genome of rice cluster I archaea -- the key methane producers in the rice rhizosphere.</title>
        <authorList>
            <person name="Erkel C."/>
            <person name="Kube M."/>
            <person name="Reinhardt R."/>
            <person name="Liesack W."/>
        </authorList>
    </citation>
    <scope>NUCLEOTIDE SEQUENCE [LARGE SCALE GENOMIC DNA]</scope>
    <source>
        <strain evidence="2">DSM 22066 / NBRC 105507 / MRE50</strain>
    </source>
</reference>
<keyword evidence="2" id="KW-1185">Reference proteome</keyword>
<dbReference type="EMBL" id="AM114193">
    <property type="protein sequence ID" value="CAJ35929.1"/>
    <property type="molecule type" value="Genomic_DNA"/>
</dbReference>
<name>Q0W6R4_METAR</name>
<dbReference type="SUPFAM" id="SSF46785">
    <property type="entry name" value="Winged helix' DNA-binding domain"/>
    <property type="match status" value="1"/>
</dbReference>
<accession>Q0W6R4</accession>
<proteinExistence type="predicted"/>
<gene>
    <name evidence="1" type="ORF">RCIX502</name>
</gene>
<dbReference type="RefSeq" id="WP_012036575.1">
    <property type="nucleotide sequence ID" value="NC_009464.1"/>
</dbReference>
<dbReference type="STRING" id="351160.RCIX502"/>